<organism evidence="1 2">
    <name type="scientific">Streptomyces brevispora</name>
    <dbReference type="NCBI Taxonomy" id="887462"/>
    <lineage>
        <taxon>Bacteria</taxon>
        <taxon>Bacillati</taxon>
        <taxon>Actinomycetota</taxon>
        <taxon>Actinomycetes</taxon>
        <taxon>Kitasatosporales</taxon>
        <taxon>Streptomycetaceae</taxon>
        <taxon>Streptomyces</taxon>
    </lineage>
</organism>
<dbReference type="RefSeq" id="WP_326592797.1">
    <property type="nucleotide sequence ID" value="NZ_CP109114.1"/>
</dbReference>
<evidence type="ECO:0000313" key="2">
    <source>
        <dbReference type="Proteomes" id="UP001330827"/>
    </source>
</evidence>
<dbReference type="Proteomes" id="UP001330827">
    <property type="component" value="Chromosome"/>
</dbReference>
<protein>
    <submittedName>
        <fullName evidence="1">Uncharacterized protein</fullName>
    </submittedName>
</protein>
<dbReference type="EMBL" id="CP109114">
    <property type="protein sequence ID" value="WSC14334.1"/>
    <property type="molecule type" value="Genomic_DNA"/>
</dbReference>
<proteinExistence type="predicted"/>
<name>A0ABZ1G375_9ACTN</name>
<sequence length="85" mass="9755">MTEQAIELTEDDEHEARTGWLLNLSAGQIAHFSTQTILDWMDARREQRITQIRAACQTLRDLNRRQADGHARLLAALPTTEEPTR</sequence>
<reference evidence="1 2" key="1">
    <citation type="submission" date="2022-10" db="EMBL/GenBank/DDBJ databases">
        <title>The complete genomes of actinobacterial strains from the NBC collection.</title>
        <authorList>
            <person name="Joergensen T.S."/>
            <person name="Alvarez Arevalo M."/>
            <person name="Sterndorff E.B."/>
            <person name="Faurdal D."/>
            <person name="Vuksanovic O."/>
            <person name="Mourched A.-S."/>
            <person name="Charusanti P."/>
            <person name="Shaw S."/>
            <person name="Blin K."/>
            <person name="Weber T."/>
        </authorList>
    </citation>
    <scope>NUCLEOTIDE SEQUENCE [LARGE SCALE GENOMIC DNA]</scope>
    <source>
        <strain evidence="1 2">NBC 01769</strain>
    </source>
</reference>
<evidence type="ECO:0000313" key="1">
    <source>
        <dbReference type="EMBL" id="WSC14334.1"/>
    </source>
</evidence>
<accession>A0ABZ1G375</accession>
<keyword evidence="2" id="KW-1185">Reference proteome</keyword>
<gene>
    <name evidence="1" type="ORF">OIE64_16790</name>
</gene>